<reference evidence="4 5" key="1">
    <citation type="submission" date="2019-06" db="EMBL/GenBank/DDBJ databases">
        <title>A large-scale integrated study on North Sea by COGITO (Coastal Microbe Genomic &amp; Taxonomic Observatory).</title>
        <authorList>
            <person name="Teeling H."/>
        </authorList>
    </citation>
    <scope>NUCLEOTIDE SEQUENCE [LARGE SCALE GENOMIC DNA]</scope>
    <source>
        <strain evidence="4 5">MAR_2009_79</strain>
    </source>
</reference>
<accession>A0ABY3AAV8</accession>
<feature type="domain" description="FecR protein" evidence="2">
    <location>
        <begin position="175"/>
        <end position="270"/>
    </location>
</feature>
<dbReference type="Proteomes" id="UP000315363">
    <property type="component" value="Unassembled WGS sequence"/>
</dbReference>
<feature type="domain" description="Protein FecR C-terminal" evidence="3">
    <location>
        <begin position="317"/>
        <end position="384"/>
    </location>
</feature>
<keyword evidence="1" id="KW-0812">Transmembrane</keyword>
<sequence length="388" mass="44565">MKTLVYKYLSNTISQEELHSLKVWLKKPENKDCFKEIIEANQELDLAFRQIDSEKAYRRILEETSKKESIIRKIYIPVLKYAAVLILLLATTFLIYTNVDLVQKAETNADTNMSKSQQSQITLELGDGSVEILNENINQTISNKKGSTIVVKQEKGKLKYESVGANNKELIYNRLTVPFGKRFEIELSDGTVVQLNSGTILKYPVTFTNPNSRDVFLEGEAFFTVQENPDHPFIVHTKKMNVRVLGTKFNVSSYENEDTTSAVLVEGSVKVFKPNEKDNLEVGTIISPKQQAALQNGEFSVEEVDVQKYIAWTQGILYFDNDRFADIVKELERHYDVKIHNNYQELDSVRYTGTFQYKTISEVLEVFKRNTKFEYELNTEAITIEPSL</sequence>
<protein>
    <submittedName>
        <fullName evidence="4">FecR family protein</fullName>
    </submittedName>
</protein>
<keyword evidence="5" id="KW-1185">Reference proteome</keyword>
<dbReference type="Pfam" id="PF16344">
    <property type="entry name" value="FecR_C"/>
    <property type="match status" value="1"/>
</dbReference>
<evidence type="ECO:0000313" key="4">
    <source>
        <dbReference type="EMBL" id="TQO37506.1"/>
    </source>
</evidence>
<comment type="caution">
    <text evidence="4">The sequence shown here is derived from an EMBL/GenBank/DDBJ whole genome shotgun (WGS) entry which is preliminary data.</text>
</comment>
<name>A0ABY3AAV8_9FLAO</name>
<dbReference type="RefSeq" id="WP_142189408.1">
    <property type="nucleotide sequence ID" value="NZ_VHIF01000001.1"/>
</dbReference>
<evidence type="ECO:0000259" key="2">
    <source>
        <dbReference type="Pfam" id="PF04773"/>
    </source>
</evidence>
<dbReference type="Gene3D" id="3.55.50.30">
    <property type="match status" value="1"/>
</dbReference>
<keyword evidence="1" id="KW-0472">Membrane</keyword>
<evidence type="ECO:0000259" key="3">
    <source>
        <dbReference type="Pfam" id="PF16344"/>
    </source>
</evidence>
<dbReference type="EMBL" id="VHIF01000001">
    <property type="protein sequence ID" value="TQO37506.1"/>
    <property type="molecule type" value="Genomic_DNA"/>
</dbReference>
<organism evidence="4 5">
    <name type="scientific">Arenibacter algicola</name>
    <dbReference type="NCBI Taxonomy" id="616991"/>
    <lineage>
        <taxon>Bacteria</taxon>
        <taxon>Pseudomonadati</taxon>
        <taxon>Bacteroidota</taxon>
        <taxon>Flavobacteriia</taxon>
        <taxon>Flavobacteriales</taxon>
        <taxon>Flavobacteriaceae</taxon>
        <taxon>Arenibacter</taxon>
    </lineage>
</organism>
<feature type="transmembrane region" description="Helical" evidence="1">
    <location>
        <begin position="74"/>
        <end position="96"/>
    </location>
</feature>
<dbReference type="InterPro" id="IPR006860">
    <property type="entry name" value="FecR"/>
</dbReference>
<evidence type="ECO:0000313" key="5">
    <source>
        <dbReference type="Proteomes" id="UP000315363"/>
    </source>
</evidence>
<keyword evidence="1" id="KW-1133">Transmembrane helix</keyword>
<dbReference type="Gene3D" id="2.60.120.1440">
    <property type="match status" value="1"/>
</dbReference>
<dbReference type="InterPro" id="IPR032508">
    <property type="entry name" value="FecR_C"/>
</dbReference>
<dbReference type="PANTHER" id="PTHR30273:SF2">
    <property type="entry name" value="PROTEIN FECR"/>
    <property type="match status" value="1"/>
</dbReference>
<evidence type="ECO:0000256" key="1">
    <source>
        <dbReference type="SAM" id="Phobius"/>
    </source>
</evidence>
<dbReference type="PANTHER" id="PTHR30273">
    <property type="entry name" value="PERIPLASMIC SIGNAL SENSOR AND SIGMA FACTOR ACTIVATOR FECR-RELATED"/>
    <property type="match status" value="1"/>
</dbReference>
<gene>
    <name evidence="4" type="ORF">GQ41_2115</name>
</gene>
<dbReference type="InterPro" id="IPR012373">
    <property type="entry name" value="Ferrdict_sens_TM"/>
</dbReference>
<dbReference type="Pfam" id="PF04773">
    <property type="entry name" value="FecR"/>
    <property type="match status" value="1"/>
</dbReference>
<proteinExistence type="predicted"/>